<comment type="subcellular location">
    <subcellularLocation>
        <location evidence="1">Cell membrane</location>
        <topology evidence="1">Multi-pass membrane protein</topology>
    </subcellularLocation>
</comment>
<feature type="transmembrane region" description="Helical" evidence="15">
    <location>
        <begin position="30"/>
        <end position="51"/>
    </location>
</feature>
<keyword evidence="4" id="KW-1003">Cell membrane</keyword>
<comment type="subunit">
    <text evidence="2">Interacts with ARRB1.</text>
</comment>
<dbReference type="InterPro" id="IPR000276">
    <property type="entry name" value="GPCR_Rhodpsn"/>
</dbReference>
<reference evidence="17" key="3">
    <citation type="submission" date="2025-09" db="UniProtKB">
        <authorList>
            <consortium name="Ensembl"/>
        </authorList>
    </citation>
    <scope>IDENTIFICATION</scope>
</reference>
<sequence length="316" mass="36005">IPIMANISGCDCEANGTDCDSEFKYSLFKIVYSIIFVIGVPSNIIAVWFLLRVQYQHNKGLNEVKVYMINLCVADIVFTLTLPFWIVYYARNGEWIFKSFSCSLLGSLFYVSNYSSLAFLALISYNRYQAVTSPIKTAQFKQKTRGIIISSIIWGVLVIFLLSTIIQKSEHMNTINGCVKCFEGYGDQGTTLVLVYHFFMIAGFFLTFMVVIVCSIKILRTLAAEGQQQVTSHHGAKKQAFRMATVVLAVFILCFFPHHLVQGPWVLLKMNILKRPNKILSDIHQVTLCMMSFNCVLDPIIYCFITTHFRATFRNF</sequence>
<name>H3B8S6_LATCH</name>
<evidence type="ECO:0000256" key="15">
    <source>
        <dbReference type="SAM" id="Phobius"/>
    </source>
</evidence>
<dbReference type="InterPro" id="IPR017452">
    <property type="entry name" value="GPCR_Rhodpsn_7TM"/>
</dbReference>
<dbReference type="eggNOG" id="ENOG502QTQI">
    <property type="taxonomic scope" value="Eukaryota"/>
</dbReference>
<dbReference type="SUPFAM" id="SSF81321">
    <property type="entry name" value="Family A G protein-coupled receptor-like"/>
    <property type="match status" value="1"/>
</dbReference>
<feature type="transmembrane region" description="Helical" evidence="15">
    <location>
        <begin position="283"/>
        <end position="305"/>
    </location>
</feature>
<dbReference type="InParanoid" id="H3B8S6"/>
<evidence type="ECO:0000256" key="10">
    <source>
        <dbReference type="ARBA" id="ARBA00023157"/>
    </source>
</evidence>
<evidence type="ECO:0000313" key="18">
    <source>
        <dbReference type="Proteomes" id="UP000008672"/>
    </source>
</evidence>
<reference evidence="17" key="2">
    <citation type="submission" date="2025-08" db="UniProtKB">
        <authorList>
            <consortium name="Ensembl"/>
        </authorList>
    </citation>
    <scope>IDENTIFICATION</scope>
</reference>
<keyword evidence="8 14" id="KW-0297">G-protein coupled receptor</keyword>
<keyword evidence="18" id="KW-1185">Reference proteome</keyword>
<dbReference type="GO" id="GO:0005886">
    <property type="term" value="C:plasma membrane"/>
    <property type="evidence" value="ECO:0007669"/>
    <property type="project" value="UniProtKB-SubCell"/>
</dbReference>
<evidence type="ECO:0000256" key="6">
    <source>
        <dbReference type="ARBA" id="ARBA00022692"/>
    </source>
</evidence>
<evidence type="ECO:0000256" key="2">
    <source>
        <dbReference type="ARBA" id="ARBA00011145"/>
    </source>
</evidence>
<evidence type="ECO:0000256" key="7">
    <source>
        <dbReference type="ARBA" id="ARBA00022989"/>
    </source>
</evidence>
<evidence type="ECO:0000256" key="1">
    <source>
        <dbReference type="ARBA" id="ARBA00004651"/>
    </source>
</evidence>
<feature type="transmembrane region" description="Helical" evidence="15">
    <location>
        <begin position="194"/>
        <end position="219"/>
    </location>
</feature>
<evidence type="ECO:0000256" key="13">
    <source>
        <dbReference type="ARBA" id="ARBA00023224"/>
    </source>
</evidence>
<evidence type="ECO:0000259" key="16">
    <source>
        <dbReference type="PROSITE" id="PS50262"/>
    </source>
</evidence>
<evidence type="ECO:0000256" key="5">
    <source>
        <dbReference type="ARBA" id="ARBA00022500"/>
    </source>
</evidence>
<dbReference type="InterPro" id="IPR002282">
    <property type="entry name" value="PAF_rcpt"/>
</dbReference>
<feature type="transmembrane region" description="Helical" evidence="15">
    <location>
        <begin position="108"/>
        <end position="125"/>
    </location>
</feature>
<reference evidence="18" key="1">
    <citation type="submission" date="2011-08" db="EMBL/GenBank/DDBJ databases">
        <title>The draft genome of Latimeria chalumnae.</title>
        <authorList>
            <person name="Di Palma F."/>
            <person name="Alfoldi J."/>
            <person name="Johnson J."/>
            <person name="Berlin A."/>
            <person name="Gnerre S."/>
            <person name="Jaffe D."/>
            <person name="MacCallum I."/>
            <person name="Young S."/>
            <person name="Walker B.J."/>
            <person name="Lander E."/>
            <person name="Lindblad-Toh K."/>
        </authorList>
    </citation>
    <scope>NUCLEOTIDE SEQUENCE [LARGE SCALE GENOMIC DNA]</scope>
    <source>
        <strain evidence="18">Wild caught</strain>
    </source>
</reference>
<feature type="transmembrane region" description="Helical" evidence="15">
    <location>
        <begin position="240"/>
        <end position="260"/>
    </location>
</feature>
<keyword evidence="10" id="KW-1015">Disulfide bond</keyword>
<dbReference type="HOGENOM" id="CLU_009579_8_2_1"/>
<feature type="domain" description="G-protein coupled receptors family 1 profile" evidence="16">
    <location>
        <begin position="42"/>
        <end position="302"/>
    </location>
</feature>
<dbReference type="AlphaFoldDB" id="H3B8S6"/>
<dbReference type="OMA" id="IHIYMIN"/>
<feature type="transmembrane region" description="Helical" evidence="15">
    <location>
        <begin position="146"/>
        <end position="166"/>
    </location>
</feature>
<keyword evidence="12" id="KW-0325">Glycoprotein</keyword>
<keyword evidence="7 15" id="KW-1133">Transmembrane helix</keyword>
<keyword evidence="13 14" id="KW-0807">Transducer</keyword>
<dbReference type="PROSITE" id="PS00237">
    <property type="entry name" value="G_PROTEIN_RECEP_F1_1"/>
    <property type="match status" value="1"/>
</dbReference>
<dbReference type="Pfam" id="PF00001">
    <property type="entry name" value="7tm_1"/>
    <property type="match status" value="1"/>
</dbReference>
<dbReference type="GeneTree" id="ENSGT01110000267167"/>
<evidence type="ECO:0000256" key="14">
    <source>
        <dbReference type="RuleBase" id="RU000688"/>
    </source>
</evidence>
<proteinExistence type="inferred from homology"/>
<dbReference type="GO" id="GO:0006935">
    <property type="term" value="P:chemotaxis"/>
    <property type="evidence" value="ECO:0007669"/>
    <property type="project" value="UniProtKB-KW"/>
</dbReference>
<dbReference type="GO" id="GO:0004992">
    <property type="term" value="F:platelet activating factor receptor activity"/>
    <property type="evidence" value="ECO:0007669"/>
    <property type="project" value="InterPro"/>
</dbReference>
<accession>H3B8S6</accession>
<dbReference type="PRINTS" id="PR00237">
    <property type="entry name" value="GPCRRHODOPSN"/>
</dbReference>
<feature type="transmembrane region" description="Helical" evidence="15">
    <location>
        <begin position="67"/>
        <end position="88"/>
    </location>
</feature>
<dbReference type="Proteomes" id="UP000008672">
    <property type="component" value="Unassembled WGS sequence"/>
</dbReference>
<evidence type="ECO:0000256" key="11">
    <source>
        <dbReference type="ARBA" id="ARBA00023170"/>
    </source>
</evidence>
<evidence type="ECO:0000256" key="12">
    <source>
        <dbReference type="ARBA" id="ARBA00023180"/>
    </source>
</evidence>
<comment type="similarity">
    <text evidence="14">Belongs to the G-protein coupled receptor 1 family.</text>
</comment>
<dbReference type="GO" id="GO:0045028">
    <property type="term" value="F:G protein-coupled purinergic nucleotide receptor activity"/>
    <property type="evidence" value="ECO:0007669"/>
    <property type="project" value="TreeGrafter"/>
</dbReference>
<evidence type="ECO:0000256" key="9">
    <source>
        <dbReference type="ARBA" id="ARBA00023136"/>
    </source>
</evidence>
<dbReference type="Gene3D" id="1.20.1070.10">
    <property type="entry name" value="Rhodopsin 7-helix transmembrane proteins"/>
    <property type="match status" value="1"/>
</dbReference>
<keyword evidence="9 15" id="KW-0472">Membrane</keyword>
<dbReference type="STRING" id="7897.ENSLACP00000018297"/>
<dbReference type="PROSITE" id="PS50262">
    <property type="entry name" value="G_PROTEIN_RECEP_F1_2"/>
    <property type="match status" value="1"/>
</dbReference>
<keyword evidence="6 14" id="KW-0812">Transmembrane</keyword>
<evidence type="ECO:0000256" key="3">
    <source>
        <dbReference type="ARBA" id="ARBA00016224"/>
    </source>
</evidence>
<evidence type="ECO:0000256" key="8">
    <source>
        <dbReference type="ARBA" id="ARBA00023040"/>
    </source>
</evidence>
<dbReference type="EMBL" id="AFYH01085650">
    <property type="status" value="NOT_ANNOTATED_CDS"/>
    <property type="molecule type" value="Genomic_DNA"/>
</dbReference>
<evidence type="ECO:0000256" key="4">
    <source>
        <dbReference type="ARBA" id="ARBA00022475"/>
    </source>
</evidence>
<keyword evidence="5" id="KW-0145">Chemotaxis</keyword>
<organism evidence="17 18">
    <name type="scientific">Latimeria chalumnae</name>
    <name type="common">Coelacanth</name>
    <dbReference type="NCBI Taxonomy" id="7897"/>
    <lineage>
        <taxon>Eukaryota</taxon>
        <taxon>Metazoa</taxon>
        <taxon>Chordata</taxon>
        <taxon>Craniata</taxon>
        <taxon>Vertebrata</taxon>
        <taxon>Euteleostomi</taxon>
        <taxon>Coelacanthiformes</taxon>
        <taxon>Coelacanthidae</taxon>
        <taxon>Latimeria</taxon>
    </lineage>
</organism>
<evidence type="ECO:0000313" key="17">
    <source>
        <dbReference type="Ensembl" id="ENSLACP00000018297.1"/>
    </source>
</evidence>
<dbReference type="Ensembl" id="ENSLACT00000018429.1">
    <property type="protein sequence ID" value="ENSLACP00000018297.1"/>
    <property type="gene ID" value="ENSLACG00000016118.1"/>
</dbReference>
<dbReference type="PANTHER" id="PTHR24233:SF6">
    <property type="entry name" value="PLATELET-ACTIVATING FACTOR RECEPTOR"/>
    <property type="match status" value="1"/>
</dbReference>
<dbReference type="PRINTS" id="PR01153">
    <property type="entry name" value="PAFRECEPTOR"/>
</dbReference>
<protein>
    <recommendedName>
        <fullName evidence="3">Platelet-activating factor receptor</fullName>
    </recommendedName>
</protein>
<dbReference type="PANTHER" id="PTHR24233">
    <property type="entry name" value="P2Y PURINOCEPTOR-RELATED G-PROTEIN COUPLED RECEPTOR"/>
    <property type="match status" value="1"/>
</dbReference>
<keyword evidence="11 14" id="KW-0675">Receptor</keyword>